<dbReference type="Proteomes" id="UP000254712">
    <property type="component" value="Unassembled WGS sequence"/>
</dbReference>
<evidence type="ECO:0000313" key="1">
    <source>
        <dbReference type="EMBL" id="SUH36958.1"/>
    </source>
</evidence>
<name>A0A379WTK0_SALET</name>
<proteinExistence type="predicted"/>
<dbReference type="AlphaFoldDB" id="A0A379WTK0"/>
<accession>A0A379WTK0</accession>
<evidence type="ECO:0000313" key="2">
    <source>
        <dbReference type="Proteomes" id="UP000254712"/>
    </source>
</evidence>
<sequence>MKSTYPLYANLEKALENSLSDLPTTTLTLTAETLPDVQGRFRRAVSKI</sequence>
<gene>
    <name evidence="1" type="primary">SBOV18761_3</name>
    <name evidence="1" type="ORF">NCTC8261_03238</name>
</gene>
<dbReference type="EMBL" id="UGXT01000002">
    <property type="protein sequence ID" value="SUH36958.1"/>
    <property type="molecule type" value="Genomic_DNA"/>
</dbReference>
<organism evidence="1 2">
    <name type="scientific">Salmonella enterica I</name>
    <dbReference type="NCBI Taxonomy" id="59201"/>
    <lineage>
        <taxon>Bacteria</taxon>
        <taxon>Pseudomonadati</taxon>
        <taxon>Pseudomonadota</taxon>
        <taxon>Gammaproteobacteria</taxon>
        <taxon>Enterobacterales</taxon>
        <taxon>Enterobacteriaceae</taxon>
        <taxon>Salmonella</taxon>
    </lineage>
</organism>
<protein>
    <submittedName>
        <fullName evidence="1">Mce-related protein</fullName>
    </submittedName>
</protein>
<reference evidence="1 2" key="1">
    <citation type="submission" date="2018-06" db="EMBL/GenBank/DDBJ databases">
        <authorList>
            <consortium name="Pathogen Informatics"/>
            <person name="Doyle S."/>
        </authorList>
    </citation>
    <scope>NUCLEOTIDE SEQUENCE [LARGE SCALE GENOMIC DNA]</scope>
    <source>
        <strain evidence="1 2">NCTC8261</strain>
    </source>
</reference>